<sequence length="195" mass="19449">MSKVTISRLFDDYADAQKAVVSLHEAGVAEDDISIIANNADKWYAPDYAAGAGKGAAIGAGFGGVGGLLAGLGLLAIPGLGPVVAAGWLAAAAAGAVAAGAAGGVIGMLAEAGVAVNDAEVYAEGIRRGGSLVSARVEVADKNRLEALLHPSSVDIAKRRSDLAAAGWSKFDPSAPDLTADQIKQERGLRVSKSA</sequence>
<accession>A0A161QST8</accession>
<dbReference type="EMBL" id="LVYV01000003">
    <property type="protein sequence ID" value="KZD24524.1"/>
    <property type="molecule type" value="Genomic_DNA"/>
</dbReference>
<dbReference type="OrthoDB" id="8455189at2"/>
<proteinExistence type="predicted"/>
<comment type="caution">
    <text evidence="3">The sequence shown here is derived from an EMBL/GenBank/DDBJ whole genome shotgun (WGS) entry which is preliminary data.</text>
</comment>
<evidence type="ECO:0000313" key="4">
    <source>
        <dbReference type="Proteomes" id="UP000076574"/>
    </source>
</evidence>
<evidence type="ECO:0000256" key="1">
    <source>
        <dbReference type="SAM" id="Phobius"/>
    </source>
</evidence>
<dbReference type="InterPro" id="IPR025889">
    <property type="entry name" value="GSP17M-like_dom"/>
</dbReference>
<feature type="transmembrane region" description="Helical" evidence="1">
    <location>
        <begin position="83"/>
        <end position="110"/>
    </location>
</feature>
<keyword evidence="1" id="KW-0472">Membrane</keyword>
<name>A0A161QST8_9BRAD</name>
<feature type="domain" description="General stress protein 17M-like" evidence="2">
    <location>
        <begin position="9"/>
        <end position="72"/>
    </location>
</feature>
<protein>
    <recommendedName>
        <fullName evidence="2">General stress protein 17M-like domain-containing protein</fullName>
    </recommendedName>
</protein>
<evidence type="ECO:0000259" key="2">
    <source>
        <dbReference type="Pfam" id="PF11181"/>
    </source>
</evidence>
<dbReference type="Proteomes" id="UP000076574">
    <property type="component" value="Unassembled WGS sequence"/>
</dbReference>
<keyword evidence="4" id="KW-1185">Reference proteome</keyword>
<dbReference type="PANTHER" id="PTHR36109">
    <property type="entry name" value="MEMBRANE PROTEIN-RELATED"/>
    <property type="match status" value="1"/>
</dbReference>
<evidence type="ECO:0000313" key="3">
    <source>
        <dbReference type="EMBL" id="KZD24524.1"/>
    </source>
</evidence>
<keyword evidence="1" id="KW-1133">Transmembrane helix</keyword>
<dbReference type="RefSeq" id="WP_068730835.1">
    <property type="nucleotide sequence ID" value="NZ_LVYV01000003.1"/>
</dbReference>
<dbReference type="InterPro" id="IPR052948">
    <property type="entry name" value="Low_temp-induced_all0457"/>
</dbReference>
<reference evidence="3 4" key="1">
    <citation type="submission" date="2016-03" db="EMBL/GenBank/DDBJ databases">
        <title>Microsymbionts genomes from the relict species Vavilovia formosa (Stev.) Fed.</title>
        <authorList>
            <person name="Kopat V."/>
            <person name="Chirak E."/>
            <person name="Kimeklis A."/>
            <person name="Andronov E."/>
        </authorList>
    </citation>
    <scope>NUCLEOTIDE SEQUENCE [LARGE SCALE GENOMIC DNA]</scope>
    <source>
        <strain evidence="3 4">Vaf07</strain>
    </source>
</reference>
<gene>
    <name evidence="3" type="ORF">A4A58_21885</name>
</gene>
<organism evidence="3 4">
    <name type="scientific">Tardiphaga robiniae</name>
    <dbReference type="NCBI Taxonomy" id="943830"/>
    <lineage>
        <taxon>Bacteria</taxon>
        <taxon>Pseudomonadati</taxon>
        <taxon>Pseudomonadota</taxon>
        <taxon>Alphaproteobacteria</taxon>
        <taxon>Hyphomicrobiales</taxon>
        <taxon>Nitrobacteraceae</taxon>
        <taxon>Tardiphaga</taxon>
    </lineage>
</organism>
<keyword evidence="1" id="KW-0812">Transmembrane</keyword>
<dbReference type="Pfam" id="PF11181">
    <property type="entry name" value="YflT"/>
    <property type="match status" value="1"/>
</dbReference>
<dbReference type="STRING" id="943830.A4A58_21885"/>
<feature type="transmembrane region" description="Helical" evidence="1">
    <location>
        <begin position="56"/>
        <end position="77"/>
    </location>
</feature>
<dbReference type="PANTHER" id="PTHR36109:SF2">
    <property type="entry name" value="MEMBRANE PROTEIN"/>
    <property type="match status" value="1"/>
</dbReference>
<dbReference type="AlphaFoldDB" id="A0A161QST8"/>